<feature type="transmembrane region" description="Helical" evidence="2">
    <location>
        <begin position="148"/>
        <end position="167"/>
    </location>
</feature>
<evidence type="ECO:0000313" key="3">
    <source>
        <dbReference type="EMBL" id="KAK1740527.1"/>
    </source>
</evidence>
<sequence length="418" mass="46269">MTFIDPTQQPPTPGLIAGYVILTLVSLACTIWAIQLGRHRTHYRLFFSVRVLFPIAILILALENATLAASGKLMAQTIEGISVVEVHPLVRAIFVLQTFEVPILLIVMFEVTYLIHKRRSVNFCGMYFDEGRRLNNTQAMSCMLRNSIRSLATVLLVMGLMVNFDFITSNVPIDELAGRAGWWTLFEEEGTFQQELHLLLSLLPIAVLVAVSFYLSTMMWRYGTSSSMIVHSSICNPWFYCFFGTLAMAAGQLFAEQLYPVMSNTGILIFIITIEAVMVEVDKDIVAIENEASFLVCVALKGDQISVARPSMAEQQQRNDTVLLQDEEIPTITSDQADIIDAVDVQAGGVVSSNLVESDGQIDVEVKFEDEETPAVKGVDGVASSTPGELNAQDDATNDDHNKETEERGATVNDKKER</sequence>
<keyword evidence="4" id="KW-1185">Reference proteome</keyword>
<feature type="transmembrane region" description="Helical" evidence="2">
    <location>
        <begin position="89"/>
        <end position="109"/>
    </location>
</feature>
<dbReference type="Proteomes" id="UP001224775">
    <property type="component" value="Unassembled WGS sequence"/>
</dbReference>
<dbReference type="AlphaFoldDB" id="A0AAD8Y7N6"/>
<keyword evidence="2" id="KW-0472">Membrane</keyword>
<gene>
    <name evidence="3" type="ORF">QTG54_008622</name>
</gene>
<evidence type="ECO:0000256" key="1">
    <source>
        <dbReference type="SAM" id="MobiDB-lite"/>
    </source>
</evidence>
<feature type="transmembrane region" description="Helical" evidence="2">
    <location>
        <begin position="261"/>
        <end position="279"/>
    </location>
</feature>
<keyword evidence="2" id="KW-1133">Transmembrane helix</keyword>
<evidence type="ECO:0000256" key="2">
    <source>
        <dbReference type="SAM" id="Phobius"/>
    </source>
</evidence>
<dbReference type="EMBL" id="JATAAI010000015">
    <property type="protein sequence ID" value="KAK1740527.1"/>
    <property type="molecule type" value="Genomic_DNA"/>
</dbReference>
<protein>
    <submittedName>
        <fullName evidence="3">Uncharacterized protein</fullName>
    </submittedName>
</protein>
<feature type="compositionally biased region" description="Basic and acidic residues" evidence="1">
    <location>
        <begin position="398"/>
        <end position="418"/>
    </location>
</feature>
<accession>A0AAD8Y7N6</accession>
<reference evidence="3" key="1">
    <citation type="submission" date="2023-06" db="EMBL/GenBank/DDBJ databases">
        <title>Survivors Of The Sea: Transcriptome response of Skeletonema marinoi to long-term dormancy.</title>
        <authorList>
            <person name="Pinder M.I.M."/>
            <person name="Kourtchenko O."/>
            <person name="Robertson E.K."/>
            <person name="Larsson T."/>
            <person name="Maumus F."/>
            <person name="Osuna-Cruz C.M."/>
            <person name="Vancaester E."/>
            <person name="Stenow R."/>
            <person name="Vandepoele K."/>
            <person name="Ploug H."/>
            <person name="Bruchert V."/>
            <person name="Godhe A."/>
            <person name="Topel M."/>
        </authorList>
    </citation>
    <scope>NUCLEOTIDE SEQUENCE</scope>
    <source>
        <strain evidence="3">R05AC</strain>
    </source>
</reference>
<name>A0AAD8Y7N6_9STRA</name>
<feature type="region of interest" description="Disordered" evidence="1">
    <location>
        <begin position="369"/>
        <end position="418"/>
    </location>
</feature>
<feature type="transmembrane region" description="Helical" evidence="2">
    <location>
        <begin position="46"/>
        <end position="69"/>
    </location>
</feature>
<feature type="transmembrane region" description="Helical" evidence="2">
    <location>
        <begin position="196"/>
        <end position="216"/>
    </location>
</feature>
<feature type="transmembrane region" description="Helical" evidence="2">
    <location>
        <begin position="237"/>
        <end position="255"/>
    </location>
</feature>
<proteinExistence type="predicted"/>
<comment type="caution">
    <text evidence="3">The sequence shown here is derived from an EMBL/GenBank/DDBJ whole genome shotgun (WGS) entry which is preliminary data.</text>
</comment>
<keyword evidence="2" id="KW-0812">Transmembrane</keyword>
<organism evidence="3 4">
    <name type="scientific">Skeletonema marinoi</name>
    <dbReference type="NCBI Taxonomy" id="267567"/>
    <lineage>
        <taxon>Eukaryota</taxon>
        <taxon>Sar</taxon>
        <taxon>Stramenopiles</taxon>
        <taxon>Ochrophyta</taxon>
        <taxon>Bacillariophyta</taxon>
        <taxon>Coscinodiscophyceae</taxon>
        <taxon>Thalassiosirophycidae</taxon>
        <taxon>Thalassiosirales</taxon>
        <taxon>Skeletonemataceae</taxon>
        <taxon>Skeletonema</taxon>
        <taxon>Skeletonema marinoi-dohrnii complex</taxon>
    </lineage>
</organism>
<feature type="transmembrane region" description="Helical" evidence="2">
    <location>
        <begin position="16"/>
        <end position="34"/>
    </location>
</feature>
<evidence type="ECO:0000313" key="4">
    <source>
        <dbReference type="Proteomes" id="UP001224775"/>
    </source>
</evidence>